<evidence type="ECO:0000313" key="4">
    <source>
        <dbReference type="EMBL" id="CAF5066153.1"/>
    </source>
</evidence>
<evidence type="ECO:0000313" key="6">
    <source>
        <dbReference type="EMBL" id="CAF5184271.1"/>
    </source>
</evidence>
<dbReference type="Proteomes" id="UP000663824">
    <property type="component" value="Unassembled WGS sequence"/>
</dbReference>
<dbReference type="EMBL" id="CAJNOV010008066">
    <property type="protein sequence ID" value="CAF1309319.1"/>
    <property type="molecule type" value="Genomic_DNA"/>
</dbReference>
<sequence>MEFRILSTHATFIANNLNVDLIVEINKIFDVIVFRQEKYWNNTHTKELNDFRPIGSLHTVINKINPIKNLSKKVLTKEENEVLLNELEFVYPTTHFDDETYISYIETLFVNLLGHCTDK</sequence>
<evidence type="ECO:0000313" key="5">
    <source>
        <dbReference type="EMBL" id="CAF5176768.1"/>
    </source>
</evidence>
<evidence type="ECO:0000313" key="3">
    <source>
        <dbReference type="EMBL" id="CAF2069162.1"/>
    </source>
</evidence>
<proteinExistence type="predicted"/>
<dbReference type="Proteomes" id="UP000663855">
    <property type="component" value="Unassembled WGS sequence"/>
</dbReference>
<dbReference type="EMBL" id="CAJOBJ010327027">
    <property type="protein sequence ID" value="CAF5176768.1"/>
    <property type="molecule type" value="Genomic_DNA"/>
</dbReference>
<reference evidence="1" key="1">
    <citation type="submission" date="2021-02" db="EMBL/GenBank/DDBJ databases">
        <authorList>
            <person name="Nowell W R."/>
        </authorList>
    </citation>
    <scope>NUCLEOTIDE SEQUENCE</scope>
</reference>
<dbReference type="EMBL" id="CAJOBI010320466">
    <property type="protein sequence ID" value="CAF5184271.1"/>
    <property type="molecule type" value="Genomic_DNA"/>
</dbReference>
<evidence type="ECO:0000313" key="1">
    <source>
        <dbReference type="EMBL" id="CAF1309319.1"/>
    </source>
</evidence>
<dbReference type="Proteomes" id="UP000676336">
    <property type="component" value="Unassembled WGS sequence"/>
</dbReference>
<dbReference type="EMBL" id="CAJOBH010229563">
    <property type="protein sequence ID" value="CAF5066153.1"/>
    <property type="molecule type" value="Genomic_DNA"/>
</dbReference>
<name>A0A815EPV8_9BILA</name>
<dbReference type="Proteomes" id="UP000681967">
    <property type="component" value="Unassembled WGS sequence"/>
</dbReference>
<protein>
    <submittedName>
        <fullName evidence="1">Uncharacterized protein</fullName>
    </submittedName>
</protein>
<dbReference type="EMBL" id="CAJNRE010007956">
    <property type="protein sequence ID" value="CAF2069162.1"/>
    <property type="molecule type" value="Genomic_DNA"/>
</dbReference>
<dbReference type="Proteomes" id="UP000681720">
    <property type="component" value="Unassembled WGS sequence"/>
</dbReference>
<accession>A0A815EPV8</accession>
<comment type="caution">
    <text evidence="1">The sequence shown here is derived from an EMBL/GenBank/DDBJ whole genome shotgun (WGS) entry which is preliminary data.</text>
</comment>
<evidence type="ECO:0000313" key="7">
    <source>
        <dbReference type="Proteomes" id="UP000663855"/>
    </source>
</evidence>
<dbReference type="Proteomes" id="UP000663834">
    <property type="component" value="Unassembled WGS sequence"/>
</dbReference>
<dbReference type="AlphaFoldDB" id="A0A815EPV8"/>
<dbReference type="EMBL" id="CAJNOW010021265">
    <property type="protein sequence ID" value="CAF1683527.1"/>
    <property type="molecule type" value="Genomic_DNA"/>
</dbReference>
<evidence type="ECO:0000313" key="2">
    <source>
        <dbReference type="EMBL" id="CAF1683527.1"/>
    </source>
</evidence>
<organism evidence="1 7">
    <name type="scientific">Rotaria magnacalcarata</name>
    <dbReference type="NCBI Taxonomy" id="392030"/>
    <lineage>
        <taxon>Eukaryota</taxon>
        <taxon>Metazoa</taxon>
        <taxon>Spiralia</taxon>
        <taxon>Gnathifera</taxon>
        <taxon>Rotifera</taxon>
        <taxon>Eurotatoria</taxon>
        <taxon>Bdelloidea</taxon>
        <taxon>Philodinida</taxon>
        <taxon>Philodinidae</taxon>
        <taxon>Rotaria</taxon>
    </lineage>
</organism>
<gene>
    <name evidence="4" type="ORF">BYL167_LOCUS59944</name>
    <name evidence="1" type="ORF">CJN711_LOCUS17348</name>
    <name evidence="5" type="ORF">GIL414_LOCUS67947</name>
    <name evidence="2" type="ORF">KQP761_LOCUS37559</name>
    <name evidence="3" type="ORF">MBJ925_LOCUS16389</name>
    <name evidence="6" type="ORF">SMN809_LOCUS69932</name>
</gene>